<dbReference type="EMBL" id="OBMQ01000004">
    <property type="protein sequence ID" value="SOC06105.1"/>
    <property type="molecule type" value="Genomic_DNA"/>
</dbReference>
<keyword evidence="1" id="KW-1133">Transmembrane helix</keyword>
<protein>
    <submittedName>
        <fullName evidence="2">Uncharacterized protein</fullName>
    </submittedName>
</protein>
<accession>A0A285SE13</accession>
<dbReference type="Proteomes" id="UP000219636">
    <property type="component" value="Unassembled WGS sequence"/>
</dbReference>
<organism evidence="2 3">
    <name type="scientific">Ureibacillus xyleni</name>
    <dbReference type="NCBI Taxonomy" id="614648"/>
    <lineage>
        <taxon>Bacteria</taxon>
        <taxon>Bacillati</taxon>
        <taxon>Bacillota</taxon>
        <taxon>Bacilli</taxon>
        <taxon>Bacillales</taxon>
        <taxon>Caryophanaceae</taxon>
        <taxon>Ureibacillus</taxon>
    </lineage>
</organism>
<proteinExistence type="predicted"/>
<evidence type="ECO:0000256" key="1">
    <source>
        <dbReference type="SAM" id="Phobius"/>
    </source>
</evidence>
<dbReference type="OrthoDB" id="2967815at2"/>
<dbReference type="AlphaFoldDB" id="A0A285SE13"/>
<reference evidence="3" key="1">
    <citation type="submission" date="2017-08" db="EMBL/GenBank/DDBJ databases">
        <authorList>
            <person name="Varghese N."/>
            <person name="Submissions S."/>
        </authorList>
    </citation>
    <scope>NUCLEOTIDE SEQUENCE [LARGE SCALE GENOMIC DNA]</scope>
    <source>
        <strain evidence="3">JC22</strain>
    </source>
</reference>
<gene>
    <name evidence="2" type="ORF">SAMN05880501_104188</name>
</gene>
<feature type="transmembrane region" description="Helical" evidence="1">
    <location>
        <begin position="6"/>
        <end position="28"/>
    </location>
</feature>
<keyword evidence="3" id="KW-1185">Reference proteome</keyword>
<name>A0A285SE13_9BACL</name>
<keyword evidence="1" id="KW-0812">Transmembrane</keyword>
<evidence type="ECO:0000313" key="3">
    <source>
        <dbReference type="Proteomes" id="UP000219636"/>
    </source>
</evidence>
<evidence type="ECO:0000313" key="2">
    <source>
        <dbReference type="EMBL" id="SOC06105.1"/>
    </source>
</evidence>
<keyword evidence="1" id="KW-0472">Membrane</keyword>
<sequence>MNKRKLFIYLLVAVFLIAGIVLIINNILKDLEKKEALKQTRHYLAQNYPNMEYNLLEISSSTHFKHYGYFEHAVTVQNINREETLTVYYDKKMNRMEDSINIESQEELLNQEVNPKIERYIEDHFGETKYISVSYNVEKGKPLIVVTFKKNHQDITQTDFDTFISFLKDTIELEHATVIVDYWTRELSFNQEF</sequence>
<dbReference type="RefSeq" id="WP_097073137.1">
    <property type="nucleotide sequence ID" value="NZ_OBMQ01000004.1"/>
</dbReference>